<proteinExistence type="predicted"/>
<sequence>MTCTSNMSNWRFQTEWHHWKCATVELTVVSLGVTTCSFLVTEVLGEDCILSGVLDEPDDWGFSNFICTSVSMSWQANLPLDRSPVSTSPVSERLSEVIICRSFQGPLFDRRQPPLPEQEQEPPRKSGS</sequence>
<reference evidence="2" key="2">
    <citation type="journal article" date="2015" name="Data Brief">
        <title>Shoot transcriptome of the giant reed, Arundo donax.</title>
        <authorList>
            <person name="Barrero R.A."/>
            <person name="Guerrero F.D."/>
            <person name="Moolhuijzen P."/>
            <person name="Goolsby J.A."/>
            <person name="Tidwell J."/>
            <person name="Bellgard S.E."/>
            <person name="Bellgard M.I."/>
        </authorList>
    </citation>
    <scope>NUCLEOTIDE SEQUENCE</scope>
    <source>
        <tissue evidence="2">Shoot tissue taken approximately 20 cm above the soil surface</tissue>
    </source>
</reference>
<organism evidence="2">
    <name type="scientific">Arundo donax</name>
    <name type="common">Giant reed</name>
    <name type="synonym">Donax arundinaceus</name>
    <dbReference type="NCBI Taxonomy" id="35708"/>
    <lineage>
        <taxon>Eukaryota</taxon>
        <taxon>Viridiplantae</taxon>
        <taxon>Streptophyta</taxon>
        <taxon>Embryophyta</taxon>
        <taxon>Tracheophyta</taxon>
        <taxon>Spermatophyta</taxon>
        <taxon>Magnoliopsida</taxon>
        <taxon>Liliopsida</taxon>
        <taxon>Poales</taxon>
        <taxon>Poaceae</taxon>
        <taxon>PACMAD clade</taxon>
        <taxon>Arundinoideae</taxon>
        <taxon>Arundineae</taxon>
        <taxon>Arundo</taxon>
    </lineage>
</organism>
<evidence type="ECO:0000256" key="1">
    <source>
        <dbReference type="SAM" id="MobiDB-lite"/>
    </source>
</evidence>
<name>A0A0A9D893_ARUDO</name>
<accession>A0A0A9D893</accession>
<feature type="region of interest" description="Disordered" evidence="1">
    <location>
        <begin position="105"/>
        <end position="128"/>
    </location>
</feature>
<dbReference type="AlphaFoldDB" id="A0A0A9D893"/>
<dbReference type="EMBL" id="GBRH01213889">
    <property type="protein sequence ID" value="JAD84006.1"/>
    <property type="molecule type" value="Transcribed_RNA"/>
</dbReference>
<evidence type="ECO:0000313" key="2">
    <source>
        <dbReference type="EMBL" id="JAD84006.1"/>
    </source>
</evidence>
<reference evidence="2" key="1">
    <citation type="submission" date="2014-09" db="EMBL/GenBank/DDBJ databases">
        <authorList>
            <person name="Magalhaes I.L.F."/>
            <person name="Oliveira U."/>
            <person name="Santos F.R."/>
            <person name="Vidigal T.H.D.A."/>
            <person name="Brescovit A.D."/>
            <person name="Santos A.J."/>
        </authorList>
    </citation>
    <scope>NUCLEOTIDE SEQUENCE</scope>
    <source>
        <tissue evidence="2">Shoot tissue taken approximately 20 cm above the soil surface</tissue>
    </source>
</reference>
<protein>
    <submittedName>
        <fullName evidence="2">Uncharacterized protein</fullName>
    </submittedName>
</protein>